<comment type="caution">
    <text evidence="2">The sequence shown here is derived from an EMBL/GenBank/DDBJ whole genome shotgun (WGS) entry which is preliminary data.</text>
</comment>
<sequence length="292" mass="30464">MASHTHDGIDWTVRLAAMRRADDTKAEVGAWVAQRLVDPLPDGATVVDVGAGAGGMAAAFAAALAARRGGRIVLVDAVPQLQAAAVERVRAVAGDRVEVVPVLADAADPGLVDVVPAADLVWASGIVHHLPNQIVGLTGLAALLRPGGWLALGEGGLNTRCLPWDLGIGEPGLQDRLVAARDAWFADMRAGIGGVVRLPVGWNRALGDIGLHLAGTFSYLVDLPAPAAEPVRRSVADWLHGLATIAGDRLSQADRDTVTRLLDEDGPDWIVHRDDTFILSAATVHLATKPDA</sequence>
<protein>
    <submittedName>
        <fullName evidence="2">Methyltransferase family protein</fullName>
    </submittedName>
</protein>
<dbReference type="RefSeq" id="WP_104483626.1">
    <property type="nucleotide sequence ID" value="NZ_CP154825.1"/>
</dbReference>
<evidence type="ECO:0000313" key="2">
    <source>
        <dbReference type="EMBL" id="PPK60830.1"/>
    </source>
</evidence>
<reference evidence="2 3" key="1">
    <citation type="submission" date="2018-02" db="EMBL/GenBank/DDBJ databases">
        <title>Genomic Encyclopedia of Archaeal and Bacterial Type Strains, Phase II (KMG-II): from individual species to whole genera.</title>
        <authorList>
            <person name="Goeker M."/>
        </authorList>
    </citation>
    <scope>NUCLEOTIDE SEQUENCE [LARGE SCALE GENOMIC DNA]</scope>
    <source>
        <strain evidence="2 3">YU 961-1</strain>
    </source>
</reference>
<evidence type="ECO:0000259" key="1">
    <source>
        <dbReference type="Pfam" id="PF08242"/>
    </source>
</evidence>
<dbReference type="Proteomes" id="UP000239203">
    <property type="component" value="Unassembled WGS sequence"/>
</dbReference>
<gene>
    <name evidence="2" type="ORF">CLV40_14715</name>
</gene>
<dbReference type="Pfam" id="PF08242">
    <property type="entry name" value="Methyltransf_12"/>
    <property type="match status" value="1"/>
</dbReference>
<dbReference type="AlphaFoldDB" id="A0A2S6GB58"/>
<dbReference type="EMBL" id="PTIX01000047">
    <property type="protein sequence ID" value="PPK60830.1"/>
    <property type="molecule type" value="Genomic_DNA"/>
</dbReference>
<dbReference type="GO" id="GO:0032259">
    <property type="term" value="P:methylation"/>
    <property type="evidence" value="ECO:0007669"/>
    <property type="project" value="UniProtKB-KW"/>
</dbReference>
<name>A0A2S6GB58_9PSEU</name>
<accession>A0A2S6GB58</accession>
<dbReference type="SUPFAM" id="SSF53335">
    <property type="entry name" value="S-adenosyl-L-methionine-dependent methyltransferases"/>
    <property type="match status" value="1"/>
</dbReference>
<keyword evidence="3" id="KW-1185">Reference proteome</keyword>
<proteinExistence type="predicted"/>
<feature type="domain" description="Methyltransferase type 12" evidence="1">
    <location>
        <begin position="47"/>
        <end position="150"/>
    </location>
</feature>
<dbReference type="GO" id="GO:0008168">
    <property type="term" value="F:methyltransferase activity"/>
    <property type="evidence" value="ECO:0007669"/>
    <property type="project" value="UniProtKB-KW"/>
</dbReference>
<dbReference type="InterPro" id="IPR013217">
    <property type="entry name" value="Methyltransf_12"/>
</dbReference>
<dbReference type="OrthoDB" id="3382693at2"/>
<evidence type="ECO:0000313" key="3">
    <source>
        <dbReference type="Proteomes" id="UP000239203"/>
    </source>
</evidence>
<organism evidence="2 3">
    <name type="scientific">Actinokineospora auranticolor</name>
    <dbReference type="NCBI Taxonomy" id="155976"/>
    <lineage>
        <taxon>Bacteria</taxon>
        <taxon>Bacillati</taxon>
        <taxon>Actinomycetota</taxon>
        <taxon>Actinomycetes</taxon>
        <taxon>Pseudonocardiales</taxon>
        <taxon>Pseudonocardiaceae</taxon>
        <taxon>Actinokineospora</taxon>
    </lineage>
</organism>
<dbReference type="Gene3D" id="3.40.50.150">
    <property type="entry name" value="Vaccinia Virus protein VP39"/>
    <property type="match status" value="1"/>
</dbReference>
<dbReference type="InterPro" id="IPR029063">
    <property type="entry name" value="SAM-dependent_MTases_sf"/>
</dbReference>
<keyword evidence="2" id="KW-0489">Methyltransferase</keyword>
<keyword evidence="2" id="KW-0808">Transferase</keyword>